<dbReference type="AlphaFoldDB" id="A0A067TS85"/>
<dbReference type="EMBL" id="KL142367">
    <property type="protein sequence ID" value="KDR86021.1"/>
    <property type="molecule type" value="Genomic_DNA"/>
</dbReference>
<gene>
    <name evidence="1" type="ORF">GALMADRAFT_205251</name>
</gene>
<dbReference type="Proteomes" id="UP000027222">
    <property type="component" value="Unassembled WGS sequence"/>
</dbReference>
<name>A0A067TS85_GALM3</name>
<evidence type="ECO:0008006" key="3">
    <source>
        <dbReference type="Google" id="ProtNLM"/>
    </source>
</evidence>
<evidence type="ECO:0000313" key="1">
    <source>
        <dbReference type="EMBL" id="KDR86021.1"/>
    </source>
</evidence>
<accession>A0A067TS85</accession>
<evidence type="ECO:0000313" key="2">
    <source>
        <dbReference type="Proteomes" id="UP000027222"/>
    </source>
</evidence>
<dbReference type="HOGENOM" id="CLU_018544_14_1_1"/>
<keyword evidence="2" id="KW-1185">Reference proteome</keyword>
<proteinExistence type="predicted"/>
<dbReference type="SUPFAM" id="SSF52047">
    <property type="entry name" value="RNI-like"/>
    <property type="match status" value="1"/>
</dbReference>
<sequence length="475" mass="54157">MDKHLQSDVDAQLPGFNQCKGNPPVDSLVDRFPVEIASRIFYFTIDDPDTADTWWSKKQTKGPLILGAVNRTWRAIAWTTPQLWAFIHIGITLKRVALRTELTKEWLARSGQLPLTIVVSWMDYQTSDTSLALDPFVDTINGYANRWRSLEVKLPFTSLSRLFCNPVPQSQLEVLKIFSSHPNQHHLAPTDRLIFANVNLHPQRVQLLHVSLDSINLRWDNLMHLDVDAPFMDQCLEILSHAPQLQYCNFSGITWRGEGFQIPSSPITHSLLRELSLSSSIQVLFSGSQPLLLNALVLPSLEQLKLDIEQHTLQPLLSLIGRSSWPLRKLYLTLWAIDHEAVEDELIEVLHAISSLQEFELNAFYINMRTITDHFLARLNFPQLQIFNYTGIRFFSWEGLTVFATGFHSSGSSNSRPQTMCIRLENLEDGYIEEDYINKESLKSLILLRDAGLDITIAARRVGTNYRGANVKPEA</sequence>
<protein>
    <recommendedName>
        <fullName evidence="3">F-box domain-containing protein</fullName>
    </recommendedName>
</protein>
<organism evidence="1 2">
    <name type="scientific">Galerina marginata (strain CBS 339.88)</name>
    <dbReference type="NCBI Taxonomy" id="685588"/>
    <lineage>
        <taxon>Eukaryota</taxon>
        <taxon>Fungi</taxon>
        <taxon>Dikarya</taxon>
        <taxon>Basidiomycota</taxon>
        <taxon>Agaricomycotina</taxon>
        <taxon>Agaricomycetes</taxon>
        <taxon>Agaricomycetidae</taxon>
        <taxon>Agaricales</taxon>
        <taxon>Agaricineae</taxon>
        <taxon>Strophariaceae</taxon>
        <taxon>Galerina</taxon>
    </lineage>
</organism>
<dbReference type="OrthoDB" id="3270987at2759"/>
<reference evidence="2" key="1">
    <citation type="journal article" date="2014" name="Proc. Natl. Acad. Sci. U.S.A.">
        <title>Extensive sampling of basidiomycete genomes demonstrates inadequacy of the white-rot/brown-rot paradigm for wood decay fungi.</title>
        <authorList>
            <person name="Riley R."/>
            <person name="Salamov A.A."/>
            <person name="Brown D.W."/>
            <person name="Nagy L.G."/>
            <person name="Floudas D."/>
            <person name="Held B.W."/>
            <person name="Levasseur A."/>
            <person name="Lombard V."/>
            <person name="Morin E."/>
            <person name="Otillar R."/>
            <person name="Lindquist E.A."/>
            <person name="Sun H."/>
            <person name="LaButti K.M."/>
            <person name="Schmutz J."/>
            <person name="Jabbour D."/>
            <person name="Luo H."/>
            <person name="Baker S.E."/>
            <person name="Pisabarro A.G."/>
            <person name="Walton J.D."/>
            <person name="Blanchette R.A."/>
            <person name="Henrissat B."/>
            <person name="Martin F."/>
            <person name="Cullen D."/>
            <person name="Hibbett D.S."/>
            <person name="Grigoriev I.V."/>
        </authorList>
    </citation>
    <scope>NUCLEOTIDE SEQUENCE [LARGE SCALE GENOMIC DNA]</scope>
    <source>
        <strain evidence="2">CBS 339.88</strain>
    </source>
</reference>